<keyword evidence="1 6" id="KW-0813">Transport</keyword>
<dbReference type="GO" id="GO:0022900">
    <property type="term" value="P:electron transport chain"/>
    <property type="evidence" value="ECO:0007669"/>
    <property type="project" value="UniProtKB-UniRule"/>
</dbReference>
<organism evidence="8 9">
    <name type="scientific">Alkaliphilus pronyensis</name>
    <dbReference type="NCBI Taxonomy" id="1482732"/>
    <lineage>
        <taxon>Bacteria</taxon>
        <taxon>Bacillati</taxon>
        <taxon>Bacillota</taxon>
        <taxon>Clostridia</taxon>
        <taxon>Peptostreptococcales</taxon>
        <taxon>Natronincolaceae</taxon>
        <taxon>Alkaliphilus</taxon>
    </lineage>
</organism>
<dbReference type="GO" id="GO:0010181">
    <property type="term" value="F:FMN binding"/>
    <property type="evidence" value="ECO:0007669"/>
    <property type="project" value="InterPro"/>
</dbReference>
<feature type="modified residue" description="FMN phosphoryl threonine" evidence="6">
    <location>
        <position position="165"/>
    </location>
</feature>
<dbReference type="GO" id="GO:0009055">
    <property type="term" value="F:electron transfer activity"/>
    <property type="evidence" value="ECO:0007669"/>
    <property type="project" value="InterPro"/>
</dbReference>
<name>A0A6I0FIE7_9FIRM</name>
<dbReference type="HAMAP" id="MF_00479">
    <property type="entry name" value="RsxG_RnfG"/>
    <property type="match status" value="1"/>
</dbReference>
<dbReference type="Proteomes" id="UP000432715">
    <property type="component" value="Unassembled WGS sequence"/>
</dbReference>
<evidence type="ECO:0000256" key="4">
    <source>
        <dbReference type="ARBA" id="ARBA00022643"/>
    </source>
</evidence>
<comment type="similarity">
    <text evidence="6">Belongs to the RnfG family.</text>
</comment>
<evidence type="ECO:0000313" key="8">
    <source>
        <dbReference type="EMBL" id="KAB3535921.1"/>
    </source>
</evidence>
<dbReference type="Pfam" id="PF04205">
    <property type="entry name" value="FMN_bind"/>
    <property type="match status" value="1"/>
</dbReference>
<evidence type="ECO:0000256" key="2">
    <source>
        <dbReference type="ARBA" id="ARBA00022553"/>
    </source>
</evidence>
<keyword evidence="6" id="KW-1278">Translocase</keyword>
<comment type="function">
    <text evidence="6">Part of a membrane-bound complex that couples electron transfer with translocation of ions across the membrane.</text>
</comment>
<dbReference type="NCBIfam" id="TIGR01947">
    <property type="entry name" value="rnfG"/>
    <property type="match status" value="1"/>
</dbReference>
<dbReference type="EMBL" id="WBZC01000014">
    <property type="protein sequence ID" value="KAB3535921.1"/>
    <property type="molecule type" value="Genomic_DNA"/>
</dbReference>
<evidence type="ECO:0000256" key="1">
    <source>
        <dbReference type="ARBA" id="ARBA00022448"/>
    </source>
</evidence>
<dbReference type="AlphaFoldDB" id="A0A6I0FIE7"/>
<comment type="cofactor">
    <cofactor evidence="6">
        <name>FMN</name>
        <dbReference type="ChEBI" id="CHEBI:58210"/>
    </cofactor>
</comment>
<evidence type="ECO:0000256" key="5">
    <source>
        <dbReference type="ARBA" id="ARBA00022982"/>
    </source>
</evidence>
<keyword evidence="6" id="KW-0472">Membrane</keyword>
<dbReference type="InterPro" id="IPR007329">
    <property type="entry name" value="FMN-bd"/>
</dbReference>
<dbReference type="RefSeq" id="WP_151860550.1">
    <property type="nucleotide sequence ID" value="NZ_WBZC01000014.1"/>
</dbReference>
<comment type="caution">
    <text evidence="8">The sequence shown here is derived from an EMBL/GenBank/DDBJ whole genome shotgun (WGS) entry which is preliminary data.</text>
</comment>
<sequence length="189" mass="20158">MREVIKLGLILLVITSVAAFVLGVTNEMTSSIIEERLHRENVEAIKSILPIAEEFNPIEGEGITDKELIVEVYEGIKDDEVVGYTVKTNPNGYSGTVEVLVGFSVDGEIVGVKIGQHTETPGLGSKIADSAYIGQFFNKAVDLGFSTTKDVPATDNDIQAITGATVSSDAVVDGINAAGSLFEEVLRNR</sequence>
<dbReference type="PIRSF" id="PIRSF006091">
    <property type="entry name" value="E_trnsport_RnfG"/>
    <property type="match status" value="1"/>
</dbReference>
<reference evidence="8 9" key="1">
    <citation type="submission" date="2019-10" db="EMBL/GenBank/DDBJ databases">
        <title>Alkaliphilus serpentinus sp. nov. and Alkaliphilus pronyensis sp. nov., two novel anaerobic alkaliphilic species isolated from the serpentinized-hosted hydrothermal field of the Prony Bay (New Caledonia).</title>
        <authorList>
            <person name="Postec A."/>
        </authorList>
    </citation>
    <scope>NUCLEOTIDE SEQUENCE [LARGE SCALE GENOMIC DNA]</scope>
    <source>
        <strain evidence="8 9">LacV</strain>
    </source>
</reference>
<keyword evidence="6" id="KW-1003">Cell membrane</keyword>
<protein>
    <recommendedName>
        <fullName evidence="6">Ion-translocating oxidoreductase complex subunit G</fullName>
        <ecNumber evidence="6">7.-.-.-</ecNumber>
    </recommendedName>
    <alternativeName>
        <fullName evidence="6">Rnf electron transport complex subunit G</fullName>
    </alternativeName>
</protein>
<evidence type="ECO:0000313" key="9">
    <source>
        <dbReference type="Proteomes" id="UP000432715"/>
    </source>
</evidence>
<dbReference type="InterPro" id="IPR010209">
    <property type="entry name" value="Ion_transpt_RnfG/RsxG"/>
</dbReference>
<dbReference type="OrthoDB" id="9794010at2"/>
<feature type="domain" description="FMN-binding" evidence="7">
    <location>
        <begin position="92"/>
        <end position="182"/>
    </location>
</feature>
<keyword evidence="3 6" id="KW-0285">Flavoprotein</keyword>
<proteinExistence type="inferred from homology"/>
<dbReference type="SMART" id="SM00900">
    <property type="entry name" value="FMN_bind"/>
    <property type="match status" value="1"/>
</dbReference>
<dbReference type="PANTHER" id="PTHR36118">
    <property type="entry name" value="ION-TRANSLOCATING OXIDOREDUCTASE COMPLEX SUBUNIT G"/>
    <property type="match status" value="1"/>
</dbReference>
<keyword evidence="4 6" id="KW-0288">FMN</keyword>
<comment type="subunit">
    <text evidence="6">The complex is composed of six subunits: RnfA, RnfB, RnfC, RnfD, RnfE and RnfG.</text>
</comment>
<keyword evidence="5 6" id="KW-0249">Electron transport</keyword>
<evidence type="ECO:0000256" key="6">
    <source>
        <dbReference type="HAMAP-Rule" id="MF_00479"/>
    </source>
</evidence>
<dbReference type="PANTHER" id="PTHR36118:SF1">
    <property type="entry name" value="ION-TRANSLOCATING OXIDOREDUCTASE COMPLEX SUBUNIT G"/>
    <property type="match status" value="1"/>
</dbReference>
<keyword evidence="2 6" id="KW-0597">Phosphoprotein</keyword>
<evidence type="ECO:0000256" key="3">
    <source>
        <dbReference type="ARBA" id="ARBA00022630"/>
    </source>
</evidence>
<gene>
    <name evidence="6" type="primary">rnfG</name>
    <name evidence="8" type="ORF">F8154_05240</name>
</gene>
<accession>A0A6I0FIE7</accession>
<keyword evidence="9" id="KW-1185">Reference proteome</keyword>
<evidence type="ECO:0000259" key="7">
    <source>
        <dbReference type="SMART" id="SM00900"/>
    </source>
</evidence>
<dbReference type="GO" id="GO:0005886">
    <property type="term" value="C:plasma membrane"/>
    <property type="evidence" value="ECO:0007669"/>
    <property type="project" value="UniProtKB-SubCell"/>
</dbReference>
<comment type="subcellular location">
    <subcellularLocation>
        <location evidence="6">Cell membrane</location>
        <topology evidence="6">Single-pass membrane protein</topology>
    </subcellularLocation>
</comment>
<keyword evidence="6" id="KW-1133">Transmembrane helix</keyword>
<dbReference type="EC" id="7.-.-.-" evidence="6"/>
<keyword evidence="6" id="KW-0812">Transmembrane</keyword>